<evidence type="ECO:0000313" key="3">
    <source>
        <dbReference type="Proteomes" id="UP000588186"/>
    </source>
</evidence>
<evidence type="ECO:0000256" key="1">
    <source>
        <dbReference type="SAM" id="Phobius"/>
    </source>
</evidence>
<dbReference type="Proteomes" id="UP000588186">
    <property type="component" value="Unassembled WGS sequence"/>
</dbReference>
<name>A0A6V7RBR0_9BACL</name>
<accession>A0A6V7RBR0</accession>
<dbReference type="Pfam" id="PF06103">
    <property type="entry name" value="DUF948"/>
    <property type="match status" value="1"/>
</dbReference>
<keyword evidence="1" id="KW-0472">Membrane</keyword>
<gene>
    <name evidence="2" type="ORF">JEOPIN946_00896</name>
</gene>
<keyword evidence="3" id="KW-1185">Reference proteome</keyword>
<proteinExistence type="predicted"/>
<sequence>MDWSMIGWIALAVAAVGFLVLCIALSVVLFSVKKNLDYVADTLNGLDGQVQGITRESTDLLHKGNRLVEDVQGKVEKLNSVVDAVQGVGYSVQNLNSSVDRVTNSITTNISQNEDQISQVVQWSNVAMEIADKWNQRQRQNKTVKSRY</sequence>
<keyword evidence="1" id="KW-1133">Transmembrane helix</keyword>
<keyword evidence="1" id="KW-0812">Transmembrane</keyword>
<dbReference type="RefSeq" id="WP_186077251.1">
    <property type="nucleotide sequence ID" value="NZ_CAJEWB010000010.1"/>
</dbReference>
<comment type="caution">
    <text evidence="2">The sequence shown here is derived from an EMBL/GenBank/DDBJ whole genome shotgun (WGS) entry which is preliminary data.</text>
</comment>
<reference evidence="2 3" key="1">
    <citation type="submission" date="2020-07" db="EMBL/GenBank/DDBJ databases">
        <authorList>
            <person name="Criscuolo A."/>
        </authorList>
    </citation>
    <scope>NUCLEOTIDE SEQUENCE [LARGE SCALE GENOMIC DNA]</scope>
    <source>
        <strain evidence="2">CIP107946</strain>
    </source>
</reference>
<dbReference type="PANTHER" id="PTHR40070">
    <property type="entry name" value="UPF0478 PROTEIN YTXG"/>
    <property type="match status" value="1"/>
</dbReference>
<protein>
    <recommendedName>
        <fullName evidence="4">DUF948 domain-containing protein</fullName>
    </recommendedName>
</protein>
<dbReference type="InterPro" id="IPR009293">
    <property type="entry name" value="UPF0478"/>
</dbReference>
<evidence type="ECO:0008006" key="4">
    <source>
        <dbReference type="Google" id="ProtNLM"/>
    </source>
</evidence>
<dbReference type="AlphaFoldDB" id="A0A6V7RBR0"/>
<feature type="transmembrane region" description="Helical" evidence="1">
    <location>
        <begin position="6"/>
        <end position="30"/>
    </location>
</feature>
<dbReference type="PANTHER" id="PTHR40070:SF1">
    <property type="entry name" value="UPF0478 PROTEIN YTXG"/>
    <property type="match status" value="1"/>
</dbReference>
<evidence type="ECO:0000313" key="2">
    <source>
        <dbReference type="EMBL" id="CAD2074985.1"/>
    </source>
</evidence>
<dbReference type="EMBL" id="CAJEWB010000010">
    <property type="protein sequence ID" value="CAD2074985.1"/>
    <property type="molecule type" value="Genomic_DNA"/>
</dbReference>
<organism evidence="2 3">
    <name type="scientific">Phocicoccus pinnipedialis</name>
    <dbReference type="NCBI Taxonomy" id="110845"/>
    <lineage>
        <taxon>Bacteria</taxon>
        <taxon>Bacillati</taxon>
        <taxon>Bacillota</taxon>
        <taxon>Bacilli</taxon>
        <taxon>Bacillales</taxon>
        <taxon>Salinicoccaceae</taxon>
        <taxon>Phocicoccus</taxon>
    </lineage>
</organism>